<dbReference type="RefSeq" id="WP_142443990.1">
    <property type="nucleotide sequence ID" value="NZ_SESI01000003.1"/>
</dbReference>
<protein>
    <submittedName>
        <fullName evidence="2">Uncharacterized protein</fullName>
    </submittedName>
</protein>
<evidence type="ECO:0000256" key="1">
    <source>
        <dbReference type="SAM" id="Phobius"/>
    </source>
</evidence>
<name>A0A544QLC6_9EURY</name>
<feature type="transmembrane region" description="Helical" evidence="1">
    <location>
        <begin position="60"/>
        <end position="81"/>
    </location>
</feature>
<sequence length="99" mass="10512">MAVAASLAAAGSPFQIAAGSPLLVAAVIDRPIMVVIYGVTLAVSVWLFRDARRRQRSIPVAAGWAIGGFVLPGIVHFGYLYGRMKETSSTPEPPREDDS</sequence>
<dbReference type="AlphaFoldDB" id="A0A544QLC6"/>
<dbReference type="EMBL" id="SESI01000003">
    <property type="protein sequence ID" value="TQQ79400.1"/>
    <property type="molecule type" value="Genomic_DNA"/>
</dbReference>
<reference evidence="2 3" key="1">
    <citation type="submission" date="2019-02" db="EMBL/GenBank/DDBJ databases">
        <title>Halonotius sp. a new haloqrchaeon isolated from saline water.</title>
        <authorList>
            <person name="Duran-Viseras A."/>
            <person name="Sanchez-Porro C."/>
            <person name="Ventosa A."/>
        </authorList>
    </citation>
    <scope>NUCLEOTIDE SEQUENCE [LARGE SCALE GENOMIC DNA]</scope>
    <source>
        <strain evidence="2 3">F9-27</strain>
    </source>
</reference>
<gene>
    <name evidence="2" type="ORF">EWF95_10285</name>
</gene>
<keyword evidence="1" id="KW-0472">Membrane</keyword>
<keyword evidence="1" id="KW-0812">Transmembrane</keyword>
<evidence type="ECO:0000313" key="2">
    <source>
        <dbReference type="EMBL" id="TQQ79400.1"/>
    </source>
</evidence>
<feature type="transmembrane region" description="Helical" evidence="1">
    <location>
        <begin position="28"/>
        <end position="48"/>
    </location>
</feature>
<keyword evidence="3" id="KW-1185">Reference proteome</keyword>
<organism evidence="2 3">
    <name type="scientific">Halonotius roseus</name>
    <dbReference type="NCBI Taxonomy" id="2511997"/>
    <lineage>
        <taxon>Archaea</taxon>
        <taxon>Methanobacteriati</taxon>
        <taxon>Methanobacteriota</taxon>
        <taxon>Stenosarchaea group</taxon>
        <taxon>Halobacteria</taxon>
        <taxon>Halobacteriales</taxon>
        <taxon>Haloferacaceae</taxon>
        <taxon>Halonotius</taxon>
    </lineage>
</organism>
<dbReference type="OrthoDB" id="248255at2157"/>
<accession>A0A544QLC6</accession>
<keyword evidence="1" id="KW-1133">Transmembrane helix</keyword>
<dbReference type="Proteomes" id="UP000315385">
    <property type="component" value="Unassembled WGS sequence"/>
</dbReference>
<comment type="caution">
    <text evidence="2">The sequence shown here is derived from an EMBL/GenBank/DDBJ whole genome shotgun (WGS) entry which is preliminary data.</text>
</comment>
<evidence type="ECO:0000313" key="3">
    <source>
        <dbReference type="Proteomes" id="UP000315385"/>
    </source>
</evidence>
<proteinExistence type="predicted"/>